<keyword evidence="2" id="KW-1185">Reference proteome</keyword>
<dbReference type="GeneID" id="40088430"/>
<sequence length="64" mass="7255">MINGSEFDAKNISDLMPFDFELPKGTGSAQFSIRFATFVSDQFGEAVDWDGKEDIYEFLGRIRP</sequence>
<dbReference type="EMBL" id="MF403008">
    <property type="protein sequence ID" value="AUZ95186.1"/>
    <property type="molecule type" value="Genomic_DNA"/>
</dbReference>
<dbReference type="Proteomes" id="UP000223025">
    <property type="component" value="Segment"/>
</dbReference>
<organism evidence="1 2">
    <name type="scientific">Agrobacterium phage Atu_ph07</name>
    <dbReference type="NCBI Taxonomy" id="2024264"/>
    <lineage>
        <taxon>Viruses</taxon>
        <taxon>Duplodnaviria</taxon>
        <taxon>Heunggongvirae</taxon>
        <taxon>Uroviricota</taxon>
        <taxon>Caudoviricetes</taxon>
        <taxon>Polybotosvirus</taxon>
        <taxon>Polybotosvirus Atuph07</taxon>
    </lineage>
</organism>
<accession>A0A2L0V090</accession>
<reference evidence="1 2" key="1">
    <citation type="submission" date="2017-06" db="EMBL/GenBank/DDBJ databases">
        <authorList>
            <person name="Kim H.J."/>
            <person name="Triplett B.A."/>
        </authorList>
    </citation>
    <scope>NUCLEOTIDE SEQUENCE [LARGE SCALE GENOMIC DNA]</scope>
</reference>
<dbReference type="KEGG" id="vg:40088430"/>
<dbReference type="RefSeq" id="YP_009612092.1">
    <property type="nucleotide sequence ID" value="NC_042013.1"/>
</dbReference>
<proteinExistence type="predicted"/>
<protein>
    <submittedName>
        <fullName evidence="1">Uncharacterized protein</fullName>
    </submittedName>
</protein>
<evidence type="ECO:0000313" key="2">
    <source>
        <dbReference type="Proteomes" id="UP000223025"/>
    </source>
</evidence>
<name>A0A2L0V090_9CAUD</name>
<evidence type="ECO:0000313" key="1">
    <source>
        <dbReference type="EMBL" id="AUZ95186.1"/>
    </source>
</evidence>